<gene>
    <name evidence="1" type="ORF">TSPGSL018_5454</name>
</gene>
<name>A0A061RCX5_9CHLO</name>
<organism evidence="1">
    <name type="scientific">Tetraselmis sp. GSL018</name>
    <dbReference type="NCBI Taxonomy" id="582737"/>
    <lineage>
        <taxon>Eukaryota</taxon>
        <taxon>Viridiplantae</taxon>
        <taxon>Chlorophyta</taxon>
        <taxon>core chlorophytes</taxon>
        <taxon>Chlorodendrophyceae</taxon>
        <taxon>Chlorodendrales</taxon>
        <taxon>Chlorodendraceae</taxon>
        <taxon>Tetraselmis</taxon>
    </lineage>
</organism>
<evidence type="ECO:0000313" key="1">
    <source>
        <dbReference type="EMBL" id="JAC69833.1"/>
    </source>
</evidence>
<proteinExistence type="predicted"/>
<sequence>MNLETPKSVCPVVLIEFYVI</sequence>
<dbReference type="EMBL" id="GBEZ01016415">
    <property type="protein sequence ID" value="JAC69833.1"/>
    <property type="molecule type" value="Transcribed_RNA"/>
</dbReference>
<dbReference type="AlphaFoldDB" id="A0A061RCX5"/>
<reference evidence="1" key="1">
    <citation type="submission" date="2014-05" db="EMBL/GenBank/DDBJ databases">
        <title>The transcriptome of the halophilic microalga Tetraselmis sp. GSL018 isolated from the Great Salt Lake, Utah.</title>
        <authorList>
            <person name="Jinkerson R.E."/>
            <person name="D'Adamo S."/>
            <person name="Posewitz M.C."/>
        </authorList>
    </citation>
    <scope>NUCLEOTIDE SEQUENCE</scope>
    <source>
        <strain evidence="1">GSL018</strain>
    </source>
</reference>
<accession>A0A061RCX5</accession>
<protein>
    <submittedName>
        <fullName evidence="1">Uncharacterized protein</fullName>
    </submittedName>
</protein>